<protein>
    <submittedName>
        <fullName evidence="10">4Fe-4S cluster-binding domain-containing protein</fullName>
    </submittedName>
</protein>
<dbReference type="PROSITE" id="PS01087">
    <property type="entry name" value="RADICAL_ACTIVATING"/>
    <property type="match status" value="1"/>
</dbReference>
<dbReference type="RefSeq" id="WP_188157079.1">
    <property type="nucleotide sequence ID" value="NZ_CP061280.1"/>
</dbReference>
<dbReference type="Proteomes" id="UP000576260">
    <property type="component" value="Chromosome"/>
</dbReference>
<dbReference type="InterPro" id="IPR007197">
    <property type="entry name" value="rSAM"/>
</dbReference>
<dbReference type="Gene3D" id="3.20.20.70">
    <property type="entry name" value="Aldolase class I"/>
    <property type="match status" value="1"/>
</dbReference>
<keyword evidence="4" id="KW-0949">S-adenosyl-L-methionine</keyword>
<sequence length="262" mass="29659">MAALSDIFVPLHRIIPFSNVEGQGNRTSIFLQGCKLNCLYCHNPETISRYTEEAKQVSLQYLYDQVMEAVPFIRGVTISGGEPTIHHKKLVPLFEAFRRKGLTCYLDSSGFFDFEATEPLINVTDKFLFDLKGDGIGLQTLCFDRKNQAGKVPEQVIPSVNHIKPENLARNLQNLAKLLPLDKVEEVRLVYLNEFYDAYHLLEKVAQLLKPYPNVLLKIIRVHTKGARDEDGLACFVPSIEQTDKLAAFAKQCGINKIITIY</sequence>
<dbReference type="SUPFAM" id="SSF102114">
    <property type="entry name" value="Radical SAM enzymes"/>
    <property type="match status" value="1"/>
</dbReference>
<name>A0A7H1C3F5_9PAST</name>
<dbReference type="CDD" id="cd01335">
    <property type="entry name" value="Radical_SAM"/>
    <property type="match status" value="1"/>
</dbReference>
<dbReference type="GO" id="GO:0051539">
    <property type="term" value="F:4 iron, 4 sulfur cluster binding"/>
    <property type="evidence" value="ECO:0007669"/>
    <property type="project" value="UniProtKB-KW"/>
</dbReference>
<dbReference type="InterPro" id="IPR034457">
    <property type="entry name" value="Organic_radical-activating"/>
</dbReference>
<accession>A0A7H1C3F5</accession>
<dbReference type="KEGG" id="mbos:ICJ55_01775"/>
<evidence type="ECO:0000256" key="7">
    <source>
        <dbReference type="ARBA" id="ARBA00023004"/>
    </source>
</evidence>
<dbReference type="PANTHER" id="PTHR30352:SF13">
    <property type="entry name" value="GLYCYL-RADICAL ENZYME ACTIVATING ENZYME YJJW-RELATED"/>
    <property type="match status" value="1"/>
</dbReference>
<dbReference type="InterPro" id="IPR058240">
    <property type="entry name" value="rSAM_sf"/>
</dbReference>
<evidence type="ECO:0000259" key="9">
    <source>
        <dbReference type="PROSITE" id="PS51918"/>
    </source>
</evidence>
<feature type="domain" description="Radical SAM core" evidence="9">
    <location>
        <begin position="20"/>
        <end position="228"/>
    </location>
</feature>
<organism evidence="10 11">
    <name type="scientific">Mannheimia bovis</name>
    <dbReference type="NCBI Taxonomy" id="2770636"/>
    <lineage>
        <taxon>Bacteria</taxon>
        <taxon>Pseudomonadati</taxon>
        <taxon>Pseudomonadota</taxon>
        <taxon>Gammaproteobacteria</taxon>
        <taxon>Pasteurellales</taxon>
        <taxon>Pasteurellaceae</taxon>
        <taxon>Mannheimia</taxon>
    </lineage>
</organism>
<dbReference type="Pfam" id="PF13353">
    <property type="entry name" value="Fer4_12"/>
    <property type="match status" value="1"/>
</dbReference>
<keyword evidence="5" id="KW-0479">Metal-binding</keyword>
<keyword evidence="7" id="KW-0408">Iron</keyword>
<comment type="cofactor">
    <cofactor evidence="1">
        <name>[4Fe-4S] cluster</name>
        <dbReference type="ChEBI" id="CHEBI:49883"/>
    </cofactor>
</comment>
<gene>
    <name evidence="10" type="ORF">ICJ55_01775</name>
</gene>
<evidence type="ECO:0000256" key="6">
    <source>
        <dbReference type="ARBA" id="ARBA00023002"/>
    </source>
</evidence>
<evidence type="ECO:0000256" key="3">
    <source>
        <dbReference type="ARBA" id="ARBA00022485"/>
    </source>
</evidence>
<dbReference type="EMBL" id="CP061280">
    <property type="protein sequence ID" value="QNS15510.1"/>
    <property type="molecule type" value="Genomic_DNA"/>
</dbReference>
<dbReference type="GO" id="GO:0046872">
    <property type="term" value="F:metal ion binding"/>
    <property type="evidence" value="ECO:0007669"/>
    <property type="project" value="UniProtKB-KW"/>
</dbReference>
<proteinExistence type="inferred from homology"/>
<dbReference type="SFLD" id="SFLDS00029">
    <property type="entry name" value="Radical_SAM"/>
    <property type="match status" value="1"/>
</dbReference>
<dbReference type="AlphaFoldDB" id="A0A7H1C3F5"/>
<dbReference type="PANTHER" id="PTHR30352">
    <property type="entry name" value="PYRUVATE FORMATE-LYASE-ACTIVATING ENZYME"/>
    <property type="match status" value="1"/>
</dbReference>
<evidence type="ECO:0000256" key="2">
    <source>
        <dbReference type="ARBA" id="ARBA00009777"/>
    </source>
</evidence>
<dbReference type="InterPro" id="IPR013785">
    <property type="entry name" value="Aldolase_TIM"/>
</dbReference>
<dbReference type="PROSITE" id="PS51918">
    <property type="entry name" value="RADICAL_SAM"/>
    <property type="match status" value="1"/>
</dbReference>
<keyword evidence="8" id="KW-0411">Iron-sulfur</keyword>
<evidence type="ECO:0000256" key="1">
    <source>
        <dbReference type="ARBA" id="ARBA00001966"/>
    </source>
</evidence>
<keyword evidence="11" id="KW-1185">Reference proteome</keyword>
<evidence type="ECO:0000256" key="5">
    <source>
        <dbReference type="ARBA" id="ARBA00022723"/>
    </source>
</evidence>
<dbReference type="GO" id="GO:0016491">
    <property type="term" value="F:oxidoreductase activity"/>
    <property type="evidence" value="ECO:0007669"/>
    <property type="project" value="UniProtKB-KW"/>
</dbReference>
<reference evidence="10 11" key="1">
    <citation type="submission" date="2020-09" db="EMBL/GenBank/DDBJ databases">
        <title>Mannheimia bovis sp.nov., isolated from a cow.</title>
        <authorList>
            <person name="Li F."/>
        </authorList>
    </citation>
    <scope>NUCLEOTIDE SEQUENCE [LARGE SCALE GENOMIC DNA]</scope>
    <source>
        <strain evidence="10 11">ZY190616</strain>
    </source>
</reference>
<keyword evidence="3" id="KW-0004">4Fe-4S</keyword>
<comment type="similarity">
    <text evidence="2">Belongs to the organic radical-activating enzymes family.</text>
</comment>
<evidence type="ECO:0000313" key="11">
    <source>
        <dbReference type="Proteomes" id="UP000576260"/>
    </source>
</evidence>
<evidence type="ECO:0000313" key="10">
    <source>
        <dbReference type="EMBL" id="QNS15510.1"/>
    </source>
</evidence>
<evidence type="ECO:0000256" key="8">
    <source>
        <dbReference type="ARBA" id="ARBA00023014"/>
    </source>
</evidence>
<keyword evidence="6" id="KW-0560">Oxidoreductase</keyword>
<evidence type="ECO:0000256" key="4">
    <source>
        <dbReference type="ARBA" id="ARBA00022691"/>
    </source>
</evidence>
<dbReference type="InterPro" id="IPR001989">
    <property type="entry name" value="Radical_activat_CS"/>
</dbReference>